<dbReference type="GO" id="GO:0016787">
    <property type="term" value="F:hydrolase activity"/>
    <property type="evidence" value="ECO:0007669"/>
    <property type="project" value="UniProtKB-KW"/>
</dbReference>
<gene>
    <name evidence="2" type="ORF">KO353_11090</name>
</gene>
<name>A0A975YIX2_9PROT</name>
<dbReference type="Proteomes" id="UP000694001">
    <property type="component" value="Chromosome"/>
</dbReference>
<evidence type="ECO:0000259" key="1">
    <source>
        <dbReference type="Pfam" id="PF01738"/>
    </source>
</evidence>
<keyword evidence="3" id="KW-1185">Reference proteome</keyword>
<proteinExistence type="predicted"/>
<reference evidence="2" key="1">
    <citation type="submission" date="2021-06" db="EMBL/GenBank/DDBJ databases">
        <title>Elioraea tepida, sp. nov., a moderately thermophilic aerobic anoxygenic phototrophic bacterium isolated from an alkaline siliceous hot spring mat community in Yellowstone National Park, WY, USA.</title>
        <authorList>
            <person name="Saini M.K."/>
            <person name="Yoshida S."/>
            <person name="Sebastian A."/>
            <person name="Hirose S."/>
            <person name="Hara E."/>
            <person name="Tamaki H."/>
            <person name="Soulier N.T."/>
            <person name="Albert I."/>
            <person name="Hanada S."/>
            <person name="Bryant D.A."/>
            <person name="Tank M."/>
        </authorList>
    </citation>
    <scope>NUCLEOTIDE SEQUENCE</scope>
    <source>
        <strain evidence="2">MS-P2</strain>
    </source>
</reference>
<dbReference type="AlphaFoldDB" id="A0A975YIX2"/>
<dbReference type="PANTHER" id="PTHR46623:SF6">
    <property type="entry name" value="ALPHA_BETA-HYDROLASES SUPERFAMILY PROTEIN"/>
    <property type="match status" value="1"/>
</dbReference>
<dbReference type="EMBL" id="CP076448">
    <property type="protein sequence ID" value="QXM23843.1"/>
    <property type="molecule type" value="Genomic_DNA"/>
</dbReference>
<feature type="domain" description="Dienelactone hydrolase" evidence="1">
    <location>
        <begin position="17"/>
        <end position="230"/>
    </location>
</feature>
<dbReference type="Pfam" id="PF01738">
    <property type="entry name" value="DLH"/>
    <property type="match status" value="1"/>
</dbReference>
<sequence length="233" mass="24615">MAEITISATDGSGSFFAYVARPKRTPAGAVVVIQEIFGVSDSLKAIADQVADQGFIAVAPDLFWRLEPRVNLSDRTQAEWDKAFALFNAFDQEKGVEDLKATLAAARALPGCNGRAGTMGFCLGGRLAAMMALQSDADCNVSYYGVGLEGLFAEGSTGITRPFLAHIAELDKFVPKSAQGVVLAALAPNPVVEVHVYPGVDHAFARVSGQHWDGRAAAIANGRTAAFLARWLG</sequence>
<dbReference type="InterPro" id="IPR002925">
    <property type="entry name" value="Dienelactn_hydro"/>
</dbReference>
<organism evidence="2 3">
    <name type="scientific">Elioraea tepida</name>
    <dbReference type="NCBI Taxonomy" id="2843330"/>
    <lineage>
        <taxon>Bacteria</taxon>
        <taxon>Pseudomonadati</taxon>
        <taxon>Pseudomonadota</taxon>
        <taxon>Alphaproteobacteria</taxon>
        <taxon>Acetobacterales</taxon>
        <taxon>Elioraeaceae</taxon>
        <taxon>Elioraea</taxon>
    </lineage>
</organism>
<dbReference type="KEGG" id="elio:KO353_11090"/>
<protein>
    <submittedName>
        <fullName evidence="2">Dienelactone hydrolase family protein</fullName>
    </submittedName>
</protein>
<evidence type="ECO:0000313" key="3">
    <source>
        <dbReference type="Proteomes" id="UP000694001"/>
    </source>
</evidence>
<dbReference type="RefSeq" id="WP_218284758.1">
    <property type="nucleotide sequence ID" value="NZ_CP076448.1"/>
</dbReference>
<accession>A0A975YIX2</accession>
<keyword evidence="2" id="KW-0378">Hydrolase</keyword>
<dbReference type="PANTHER" id="PTHR46623">
    <property type="entry name" value="CARBOXYMETHYLENEBUTENOLIDASE-RELATED"/>
    <property type="match status" value="1"/>
</dbReference>
<evidence type="ECO:0000313" key="2">
    <source>
        <dbReference type="EMBL" id="QXM23843.1"/>
    </source>
</evidence>
<dbReference type="InterPro" id="IPR051049">
    <property type="entry name" value="Dienelactone_hydrolase-like"/>
</dbReference>